<evidence type="ECO:0000256" key="1">
    <source>
        <dbReference type="SAM" id="MobiDB-lite"/>
    </source>
</evidence>
<dbReference type="RefSeq" id="XP_026542043.1">
    <property type="nucleotide sequence ID" value="XM_026686258.1"/>
</dbReference>
<feature type="region of interest" description="Disordered" evidence="1">
    <location>
        <begin position="58"/>
        <end position="77"/>
    </location>
</feature>
<evidence type="ECO:0000313" key="2">
    <source>
        <dbReference type="Proteomes" id="UP000504612"/>
    </source>
</evidence>
<sequence length="265" mass="29343">MGASESFLATPTCTPLLNKHLKNVRDPRSPTAGILRTPIEVESSPKDNTRFPKQGELVAESQHENWDPRSPTPGISRTPLKDVLADAINYPVKLFCENFMGENSEEELPQDESQHQDQKPEFTFGMEERTARSTVSSGEIFLEDSQQAEGENEQLFSMVSVTAATKPVQSARIIHPTGIKSVKRRVSNKMLGMPTGTGRSPLGILHGDNSPISLASHQSKRSSSVTDNQRETKDGTLSFGTNFPADSCGWDLMNKENRQCRWVEN</sequence>
<keyword evidence="2" id="KW-1185">Reference proteome</keyword>
<dbReference type="GO" id="GO:0051301">
    <property type="term" value="P:cell division"/>
    <property type="evidence" value="ECO:0007669"/>
    <property type="project" value="UniProtKB-KW"/>
</dbReference>
<dbReference type="CTD" id="83461"/>
<feature type="compositionally biased region" description="Polar residues" evidence="1">
    <location>
        <begin position="210"/>
        <end position="227"/>
    </location>
</feature>
<dbReference type="RefSeq" id="XP_026542042.1">
    <property type="nucleotide sequence ID" value="XM_026686257.1"/>
</dbReference>
<dbReference type="AlphaFoldDB" id="A0A6J1VN74"/>
<protein>
    <submittedName>
        <fullName evidence="3 4">Cell division cycle-associated protein 3 isoform X2</fullName>
    </submittedName>
</protein>
<evidence type="ECO:0000313" key="3">
    <source>
        <dbReference type="RefSeq" id="XP_026542042.1"/>
    </source>
</evidence>
<proteinExistence type="predicted"/>
<evidence type="ECO:0000313" key="4">
    <source>
        <dbReference type="RefSeq" id="XP_026542043.1"/>
    </source>
</evidence>
<keyword evidence="3 4" id="KW-0131">Cell cycle</keyword>
<feature type="region of interest" description="Disordered" evidence="1">
    <location>
        <begin position="192"/>
        <end position="238"/>
    </location>
</feature>
<dbReference type="PANTHER" id="PTHR34756">
    <property type="entry name" value="CELL DIVISION CYCLE-ASSOCIATED PROTEIN 3"/>
    <property type="match status" value="1"/>
</dbReference>
<reference evidence="3 4" key="1">
    <citation type="submission" date="2025-04" db="UniProtKB">
        <authorList>
            <consortium name="RefSeq"/>
        </authorList>
    </citation>
    <scope>IDENTIFICATION</scope>
</reference>
<keyword evidence="3 4" id="KW-0132">Cell division</keyword>
<gene>
    <name evidence="3 4" type="primary">CDCA3</name>
</gene>
<dbReference type="GeneID" id="113424517"/>
<dbReference type="PANTHER" id="PTHR34756:SF1">
    <property type="entry name" value="CELL DIVISION CYCLE-ASSOCIATED PROTEIN 3"/>
    <property type="match status" value="1"/>
</dbReference>
<dbReference type="InterPro" id="IPR038832">
    <property type="entry name" value="CDCA3"/>
</dbReference>
<dbReference type="Proteomes" id="UP000504612">
    <property type="component" value="Unplaced"/>
</dbReference>
<name>A0A6J1VN74_9SAUR</name>
<organism evidence="2 4">
    <name type="scientific">Notechis scutatus</name>
    <name type="common">mainland tiger snake</name>
    <dbReference type="NCBI Taxonomy" id="8663"/>
    <lineage>
        <taxon>Eukaryota</taxon>
        <taxon>Metazoa</taxon>
        <taxon>Chordata</taxon>
        <taxon>Craniata</taxon>
        <taxon>Vertebrata</taxon>
        <taxon>Euteleostomi</taxon>
        <taxon>Lepidosauria</taxon>
        <taxon>Squamata</taxon>
        <taxon>Bifurcata</taxon>
        <taxon>Unidentata</taxon>
        <taxon>Episquamata</taxon>
        <taxon>Toxicofera</taxon>
        <taxon>Serpentes</taxon>
        <taxon>Colubroidea</taxon>
        <taxon>Elapidae</taxon>
        <taxon>Hydrophiinae</taxon>
        <taxon>Notechis</taxon>
    </lineage>
</organism>
<accession>A0A6J1VN74</accession>
<feature type="region of interest" description="Disordered" evidence="1">
    <location>
        <begin position="22"/>
        <end position="51"/>
    </location>
</feature>